<dbReference type="Proteomes" id="UP001063166">
    <property type="component" value="Unassembled WGS sequence"/>
</dbReference>
<evidence type="ECO:0000256" key="4">
    <source>
        <dbReference type="ARBA" id="ARBA00022617"/>
    </source>
</evidence>
<evidence type="ECO:0000256" key="1">
    <source>
        <dbReference type="ARBA" id="ARBA00001971"/>
    </source>
</evidence>
<evidence type="ECO:0000256" key="6">
    <source>
        <dbReference type="ARBA" id="ARBA00023002"/>
    </source>
</evidence>
<comment type="cofactor">
    <cofactor evidence="1 9">
        <name>heme</name>
        <dbReference type="ChEBI" id="CHEBI:30413"/>
    </cofactor>
</comment>
<evidence type="ECO:0000256" key="2">
    <source>
        <dbReference type="ARBA" id="ARBA00005179"/>
    </source>
</evidence>
<feature type="binding site" description="axial binding residue" evidence="9">
    <location>
        <position position="515"/>
    </location>
    <ligand>
        <name>heme</name>
        <dbReference type="ChEBI" id="CHEBI:30413"/>
    </ligand>
    <ligandPart>
        <name>Fe</name>
        <dbReference type="ChEBI" id="CHEBI:18248"/>
    </ligandPart>
</feature>
<dbReference type="PANTHER" id="PTHR24305">
    <property type="entry name" value="CYTOCHROME P450"/>
    <property type="match status" value="1"/>
</dbReference>
<dbReference type="CDD" id="cd11061">
    <property type="entry name" value="CYP67-like"/>
    <property type="match status" value="1"/>
</dbReference>
<evidence type="ECO:0000256" key="9">
    <source>
        <dbReference type="PIRSR" id="PIRSR602401-1"/>
    </source>
</evidence>
<dbReference type="EMBL" id="BRPK01000011">
    <property type="protein sequence ID" value="GLB42167.1"/>
    <property type="molecule type" value="Genomic_DNA"/>
</dbReference>
<gene>
    <name evidence="10" type="ORF">LshimejAT787_1101820</name>
</gene>
<dbReference type="OrthoDB" id="1470350at2759"/>
<dbReference type="Pfam" id="PF00067">
    <property type="entry name" value="p450"/>
    <property type="match status" value="1"/>
</dbReference>
<name>A0A9P3PVS4_LYOSH</name>
<evidence type="ECO:0000256" key="5">
    <source>
        <dbReference type="ARBA" id="ARBA00022723"/>
    </source>
</evidence>
<keyword evidence="8" id="KW-0503">Monooxygenase</keyword>
<dbReference type="InterPro" id="IPR036396">
    <property type="entry name" value="Cyt_P450_sf"/>
</dbReference>
<dbReference type="PANTHER" id="PTHR24305:SF29">
    <property type="entry name" value="BENZOATE-PARA-HYDROXYLASE"/>
    <property type="match status" value="1"/>
</dbReference>
<keyword evidence="4 9" id="KW-0349">Heme</keyword>
<comment type="pathway">
    <text evidence="2">Secondary metabolite biosynthesis.</text>
</comment>
<evidence type="ECO:0000256" key="7">
    <source>
        <dbReference type="ARBA" id="ARBA00023004"/>
    </source>
</evidence>
<dbReference type="GO" id="GO:0005506">
    <property type="term" value="F:iron ion binding"/>
    <property type="evidence" value="ECO:0007669"/>
    <property type="project" value="InterPro"/>
</dbReference>
<dbReference type="InterPro" id="IPR001128">
    <property type="entry name" value="Cyt_P450"/>
</dbReference>
<dbReference type="InterPro" id="IPR050121">
    <property type="entry name" value="Cytochrome_P450_monoxygenase"/>
</dbReference>
<evidence type="ECO:0000313" key="11">
    <source>
        <dbReference type="Proteomes" id="UP001063166"/>
    </source>
</evidence>
<organism evidence="10 11">
    <name type="scientific">Lyophyllum shimeji</name>
    <name type="common">Hon-shimeji</name>
    <name type="synonym">Tricholoma shimeji</name>
    <dbReference type="NCBI Taxonomy" id="47721"/>
    <lineage>
        <taxon>Eukaryota</taxon>
        <taxon>Fungi</taxon>
        <taxon>Dikarya</taxon>
        <taxon>Basidiomycota</taxon>
        <taxon>Agaricomycotina</taxon>
        <taxon>Agaricomycetes</taxon>
        <taxon>Agaricomycetidae</taxon>
        <taxon>Agaricales</taxon>
        <taxon>Tricholomatineae</taxon>
        <taxon>Lyophyllaceae</taxon>
        <taxon>Lyophyllum</taxon>
    </lineage>
</organism>
<sequence length="569" mass="63790">MSSVLTRLQDIDVSYLVGLLKNIDISTLAVVAPSLFVLVHVVPYFWDSHRIRHYPGPFIAKFSDIWLGIVSKNGHRSEVVHEMHRKYGPFVRIAPNHVSVAEPDALGIIYAHGNGALKSNFYDAFVSIRRGVFNTRDRDEHTRKRKIVAHIFSQKNVVEFEPHIRLHVRSFIKQWDRLCDAAMKGMSGTEGEGWTGRDGRLWLDCLPWANYLAFDIVGDLAFGAPFGMIEAAKDIAKVPKNQENAMNTYGKEDGVEELSVPAVKILNGRGEYSMSLGVLPPWWRPFVRQIPWYRRGSADVKTLAGIAIMAVKKRLATPADRVDLLSKLKSAKDGNGNPMGREELTAEALTLLIAGSDTTSNSTCAIIYHLARNPHVQEKLHKELDEQLGTEDEIAATGDQVKRLPYLEACINEGLRIHSTSALGLPRVVPEGGLTICGQYFSPDTVVSVPSYTIHRDTNIWGEDVEEYRPERWFERDQAAMQKTFNPFSVGPSSRTLPHPTSLFPAHSPSVSRACVGRNLAFLELQIICASILRRYHFVLENPDIPLQTREGFLRKPLGCLVGIKRREV</sequence>
<reference evidence="10" key="1">
    <citation type="submission" date="2022-07" db="EMBL/GenBank/DDBJ databases">
        <title>The genome of Lyophyllum shimeji provides insight into the initial evolution of ectomycorrhizal fungal genome.</title>
        <authorList>
            <person name="Kobayashi Y."/>
            <person name="Shibata T."/>
            <person name="Hirakawa H."/>
            <person name="Shigenobu S."/>
            <person name="Nishiyama T."/>
            <person name="Yamada A."/>
            <person name="Hasebe M."/>
            <person name="Kawaguchi M."/>
        </authorList>
    </citation>
    <scope>NUCLEOTIDE SEQUENCE</scope>
    <source>
        <strain evidence="10">AT787</strain>
    </source>
</reference>
<evidence type="ECO:0000256" key="3">
    <source>
        <dbReference type="ARBA" id="ARBA00010617"/>
    </source>
</evidence>
<keyword evidence="11" id="KW-1185">Reference proteome</keyword>
<dbReference type="Gene3D" id="1.10.630.10">
    <property type="entry name" value="Cytochrome P450"/>
    <property type="match status" value="1"/>
</dbReference>
<evidence type="ECO:0000256" key="8">
    <source>
        <dbReference type="ARBA" id="ARBA00023033"/>
    </source>
</evidence>
<dbReference type="GO" id="GO:0004497">
    <property type="term" value="F:monooxygenase activity"/>
    <property type="evidence" value="ECO:0007669"/>
    <property type="project" value="UniProtKB-KW"/>
</dbReference>
<dbReference type="GO" id="GO:0016705">
    <property type="term" value="F:oxidoreductase activity, acting on paired donors, with incorporation or reduction of molecular oxygen"/>
    <property type="evidence" value="ECO:0007669"/>
    <property type="project" value="InterPro"/>
</dbReference>
<accession>A0A9P3PVS4</accession>
<evidence type="ECO:0000313" key="10">
    <source>
        <dbReference type="EMBL" id="GLB42167.1"/>
    </source>
</evidence>
<protein>
    <submittedName>
        <fullName evidence="10">Cytochrome P450</fullName>
    </submittedName>
</protein>
<dbReference type="AlphaFoldDB" id="A0A9P3PVS4"/>
<dbReference type="InterPro" id="IPR002401">
    <property type="entry name" value="Cyt_P450_E_grp-I"/>
</dbReference>
<comment type="caution">
    <text evidence="10">The sequence shown here is derived from an EMBL/GenBank/DDBJ whole genome shotgun (WGS) entry which is preliminary data.</text>
</comment>
<dbReference type="GO" id="GO:0020037">
    <property type="term" value="F:heme binding"/>
    <property type="evidence" value="ECO:0007669"/>
    <property type="project" value="InterPro"/>
</dbReference>
<keyword evidence="6" id="KW-0560">Oxidoreductase</keyword>
<dbReference type="PRINTS" id="PR00463">
    <property type="entry name" value="EP450I"/>
</dbReference>
<comment type="similarity">
    <text evidence="3">Belongs to the cytochrome P450 family.</text>
</comment>
<dbReference type="PRINTS" id="PR00385">
    <property type="entry name" value="P450"/>
</dbReference>
<keyword evidence="5 9" id="KW-0479">Metal-binding</keyword>
<proteinExistence type="inferred from homology"/>
<dbReference type="SUPFAM" id="SSF48264">
    <property type="entry name" value="Cytochrome P450"/>
    <property type="match status" value="1"/>
</dbReference>
<keyword evidence="7 9" id="KW-0408">Iron</keyword>